<keyword evidence="3" id="KW-0963">Cytoplasm</keyword>
<gene>
    <name evidence="3" type="primary">scpA</name>
    <name evidence="4" type="ORF">F8R14_04660</name>
</gene>
<dbReference type="EMBL" id="WBKH01000004">
    <property type="protein sequence ID" value="KAB1478992.1"/>
    <property type="molecule type" value="Genomic_DNA"/>
</dbReference>
<evidence type="ECO:0000313" key="5">
    <source>
        <dbReference type="Proteomes" id="UP000434554"/>
    </source>
</evidence>
<dbReference type="GO" id="GO:0007059">
    <property type="term" value="P:chromosome segregation"/>
    <property type="evidence" value="ECO:0007669"/>
    <property type="project" value="UniProtKB-UniRule"/>
</dbReference>
<evidence type="ECO:0000256" key="1">
    <source>
        <dbReference type="ARBA" id="ARBA00022829"/>
    </source>
</evidence>
<comment type="similarity">
    <text evidence="3">Belongs to the ScpA family.</text>
</comment>
<dbReference type="Pfam" id="PF02616">
    <property type="entry name" value="SMC_ScpA"/>
    <property type="match status" value="1"/>
</dbReference>
<dbReference type="Gene3D" id="6.10.250.2410">
    <property type="match status" value="1"/>
</dbReference>
<dbReference type="Proteomes" id="UP000434554">
    <property type="component" value="Unassembled WGS sequence"/>
</dbReference>
<dbReference type="PANTHER" id="PTHR33969:SF2">
    <property type="entry name" value="SEGREGATION AND CONDENSATION PROTEIN A"/>
    <property type="match status" value="1"/>
</dbReference>
<dbReference type="GO" id="GO:0006260">
    <property type="term" value="P:DNA replication"/>
    <property type="evidence" value="ECO:0007669"/>
    <property type="project" value="UniProtKB-UniRule"/>
</dbReference>
<reference evidence="4 5" key="1">
    <citation type="submission" date="2019-09" db="EMBL/GenBank/DDBJ databases">
        <title>Draft genome sequence of 3 type strains from the CCUG.</title>
        <authorList>
            <person name="Pineiro-Iglesias B."/>
            <person name="Tunovic T."/>
            <person name="Unosson C."/>
            <person name="Inganas E."/>
            <person name="Ohlen M."/>
            <person name="Cardew S."/>
            <person name="Jensie-Markopoulos S."/>
            <person name="Salva-Serra F."/>
            <person name="Jaen-Luchoro D."/>
            <person name="Karlsson R."/>
            <person name="Svensson-Stadler L."/>
            <person name="Chun J."/>
            <person name="Moore E."/>
        </authorList>
    </citation>
    <scope>NUCLEOTIDE SEQUENCE [LARGE SCALE GENOMIC DNA]</scope>
    <source>
        <strain evidence="4 5">CCUG 65427</strain>
    </source>
</reference>
<name>A0A833CBG4_9FIRM</name>
<dbReference type="InterPro" id="IPR003768">
    <property type="entry name" value="ScpA"/>
</dbReference>
<dbReference type="RefSeq" id="WP_127007742.1">
    <property type="nucleotide sequence ID" value="NZ_CAUBPY010000003.1"/>
</dbReference>
<dbReference type="GO" id="GO:0005737">
    <property type="term" value="C:cytoplasm"/>
    <property type="evidence" value="ECO:0007669"/>
    <property type="project" value="UniProtKB-SubCell"/>
</dbReference>
<sequence>MMKPYEYKLAVFEGPLDLLLHLIEKHKIDIYDIPIVEITSQYMAQLEEWQTFDIHYSSEFLVMAATLLQIKSRMLLPRNAPLNPEEEEDPRDELVANLLEYKQIKELTEALTEMSEASSQSFSRPDSLSQWGQETVFRFDIAELYNLFKTCCERAEETVPEPPKVKVEKEAYSLEDMIDSLLLRAKQQRRFSFVSLLNEVTVRAAKVTMFIAVLELLKRQIFTIFTVTEGPNDGSLKDVTLVSEII</sequence>
<comment type="subunit">
    <text evidence="3">Component of a cohesin-like complex composed of ScpA, ScpB and the Smc homodimer, in which ScpA and ScpB bind to the head domain of Smc. The presence of the three proteins is required for the association of the complex with DNA.</text>
</comment>
<dbReference type="GeneID" id="83054994"/>
<dbReference type="AlphaFoldDB" id="A0A833CBG4"/>
<comment type="function">
    <text evidence="3">Participates in chromosomal partition during cell division. May act via the formation of a condensin-like complex containing Smc and ScpB that pull DNA away from mid-cell into both cell halves.</text>
</comment>
<organism evidence="4 5">
    <name type="scientific">Veillonella seminalis</name>
    <dbReference type="NCBI Taxonomy" id="1502943"/>
    <lineage>
        <taxon>Bacteria</taxon>
        <taxon>Bacillati</taxon>
        <taxon>Bacillota</taxon>
        <taxon>Negativicutes</taxon>
        <taxon>Veillonellales</taxon>
        <taxon>Veillonellaceae</taxon>
        <taxon>Veillonella</taxon>
    </lineage>
</organism>
<proteinExistence type="inferred from homology"/>
<evidence type="ECO:0000313" key="4">
    <source>
        <dbReference type="EMBL" id="KAB1478992.1"/>
    </source>
</evidence>
<comment type="subcellular location">
    <subcellularLocation>
        <location evidence="3">Cytoplasm</location>
    </subcellularLocation>
    <text evidence="3">Associated with two foci at the outer edges of the nucleoid region in young cells, and at four foci within both cell halves in older cells.</text>
</comment>
<dbReference type="HAMAP" id="MF_01805">
    <property type="entry name" value="ScpA"/>
    <property type="match status" value="1"/>
</dbReference>
<protein>
    <recommendedName>
        <fullName evidence="2 3">Segregation and condensation protein A</fullName>
    </recommendedName>
</protein>
<comment type="caution">
    <text evidence="4">The sequence shown here is derived from an EMBL/GenBank/DDBJ whole genome shotgun (WGS) entry which is preliminary data.</text>
</comment>
<evidence type="ECO:0000256" key="3">
    <source>
        <dbReference type="HAMAP-Rule" id="MF_01805"/>
    </source>
</evidence>
<evidence type="ECO:0000256" key="2">
    <source>
        <dbReference type="ARBA" id="ARBA00044777"/>
    </source>
</evidence>
<accession>A0A833CBG4</accession>
<dbReference type="PANTHER" id="PTHR33969">
    <property type="entry name" value="SEGREGATION AND CONDENSATION PROTEIN A"/>
    <property type="match status" value="1"/>
</dbReference>
<dbReference type="GO" id="GO:0051301">
    <property type="term" value="P:cell division"/>
    <property type="evidence" value="ECO:0007669"/>
    <property type="project" value="UniProtKB-KW"/>
</dbReference>
<keyword evidence="3" id="KW-0131">Cell cycle</keyword>
<keyword evidence="3" id="KW-0132">Cell division</keyword>
<keyword evidence="1 3" id="KW-0159">Chromosome partition</keyword>